<feature type="region of interest" description="Disordered" evidence="2">
    <location>
        <begin position="662"/>
        <end position="782"/>
    </location>
</feature>
<evidence type="ECO:0000256" key="1">
    <source>
        <dbReference type="PROSITE-ProRule" id="PRU00176"/>
    </source>
</evidence>
<gene>
    <name evidence="4" type="ORF">GP486_006668</name>
</gene>
<feature type="region of interest" description="Disordered" evidence="2">
    <location>
        <begin position="547"/>
        <end position="578"/>
    </location>
</feature>
<protein>
    <recommendedName>
        <fullName evidence="3">RRM domain-containing protein</fullName>
    </recommendedName>
</protein>
<feature type="region of interest" description="Disordered" evidence="2">
    <location>
        <begin position="344"/>
        <end position="363"/>
    </location>
</feature>
<dbReference type="GO" id="GO:0003723">
    <property type="term" value="F:RNA binding"/>
    <property type="evidence" value="ECO:0007669"/>
    <property type="project" value="UniProtKB-UniRule"/>
</dbReference>
<feature type="compositionally biased region" description="Polar residues" evidence="2">
    <location>
        <begin position="663"/>
        <end position="682"/>
    </location>
</feature>
<dbReference type="PROSITE" id="PS50102">
    <property type="entry name" value="RRM"/>
    <property type="match status" value="1"/>
</dbReference>
<feature type="region of interest" description="Disordered" evidence="2">
    <location>
        <begin position="433"/>
        <end position="466"/>
    </location>
</feature>
<dbReference type="EMBL" id="JAGHQM010001579">
    <property type="protein sequence ID" value="KAH0553148.1"/>
    <property type="molecule type" value="Genomic_DNA"/>
</dbReference>
<proteinExistence type="predicted"/>
<feature type="compositionally biased region" description="Basic and acidic residues" evidence="2">
    <location>
        <begin position="349"/>
        <end position="358"/>
    </location>
</feature>
<dbReference type="InterPro" id="IPR012677">
    <property type="entry name" value="Nucleotide-bd_a/b_plait_sf"/>
</dbReference>
<dbReference type="InterPro" id="IPR050907">
    <property type="entry name" value="SRSF"/>
</dbReference>
<organism evidence="4 5">
    <name type="scientific">Trichoglossum hirsutum</name>
    <dbReference type="NCBI Taxonomy" id="265104"/>
    <lineage>
        <taxon>Eukaryota</taxon>
        <taxon>Fungi</taxon>
        <taxon>Dikarya</taxon>
        <taxon>Ascomycota</taxon>
        <taxon>Pezizomycotina</taxon>
        <taxon>Geoglossomycetes</taxon>
        <taxon>Geoglossales</taxon>
        <taxon>Geoglossaceae</taxon>
        <taxon>Trichoglossum</taxon>
    </lineage>
</organism>
<feature type="compositionally biased region" description="Basic and acidic residues" evidence="2">
    <location>
        <begin position="547"/>
        <end position="560"/>
    </location>
</feature>
<dbReference type="CDD" id="cd00590">
    <property type="entry name" value="RRM_SF"/>
    <property type="match status" value="1"/>
</dbReference>
<name>A0A9P8IGL5_9PEZI</name>
<feature type="non-terminal residue" evidence="4">
    <location>
        <position position="782"/>
    </location>
</feature>
<dbReference type="SMART" id="SM00360">
    <property type="entry name" value="RRM"/>
    <property type="match status" value="1"/>
</dbReference>
<comment type="caution">
    <text evidence="4">The sequence shown here is derived from an EMBL/GenBank/DDBJ whole genome shotgun (WGS) entry which is preliminary data.</text>
</comment>
<feature type="compositionally biased region" description="Polar residues" evidence="2">
    <location>
        <begin position="761"/>
        <end position="782"/>
    </location>
</feature>
<evidence type="ECO:0000313" key="4">
    <source>
        <dbReference type="EMBL" id="KAH0553148.1"/>
    </source>
</evidence>
<accession>A0A9P8IGL5</accession>
<dbReference type="AlphaFoldDB" id="A0A9P8IGL5"/>
<dbReference type="SUPFAM" id="SSF54928">
    <property type="entry name" value="RNA-binding domain, RBD"/>
    <property type="match status" value="1"/>
</dbReference>
<dbReference type="InterPro" id="IPR035979">
    <property type="entry name" value="RBD_domain_sf"/>
</dbReference>
<dbReference type="InterPro" id="IPR000504">
    <property type="entry name" value="RRM_dom"/>
</dbReference>
<dbReference type="Proteomes" id="UP000750711">
    <property type="component" value="Unassembled WGS sequence"/>
</dbReference>
<keyword evidence="5" id="KW-1185">Reference proteome</keyword>
<feature type="domain" description="RRM" evidence="3">
    <location>
        <begin position="470"/>
        <end position="543"/>
    </location>
</feature>
<feature type="compositionally biased region" description="Basic residues" evidence="2">
    <location>
        <begin position="710"/>
        <end position="725"/>
    </location>
</feature>
<dbReference type="PANTHER" id="PTHR23147">
    <property type="entry name" value="SERINE/ARGININE RICH SPLICING FACTOR"/>
    <property type="match status" value="1"/>
</dbReference>
<evidence type="ECO:0000259" key="3">
    <source>
        <dbReference type="PROSITE" id="PS50102"/>
    </source>
</evidence>
<feature type="compositionally biased region" description="Gly residues" evidence="2">
    <location>
        <begin position="734"/>
        <end position="748"/>
    </location>
</feature>
<reference evidence="4" key="1">
    <citation type="submission" date="2021-03" db="EMBL/GenBank/DDBJ databases">
        <title>Comparative genomics and phylogenomic investigation of the class Geoglossomycetes provide insights into ecological specialization and systematics.</title>
        <authorList>
            <person name="Melie T."/>
            <person name="Pirro S."/>
            <person name="Miller A.N."/>
            <person name="Quandt A."/>
        </authorList>
    </citation>
    <scope>NUCLEOTIDE SEQUENCE</scope>
    <source>
        <strain evidence="4">CAQ_001_2017</strain>
    </source>
</reference>
<dbReference type="Pfam" id="PF00076">
    <property type="entry name" value="RRM_1"/>
    <property type="match status" value="1"/>
</dbReference>
<sequence length="782" mass="85531">MALRERWPVVCRLVNNSFHVSDYFDDLDVHVQGRWFLWTVLKQLAYENAVRRERITMFATDWSRTNVDRFEALEQETEIIGFFTDEERDGVGDEWLADVFVRLKDLKMESKGYRGSGVISPQQFQPLNVNSPVYTPSMVSSGSWSGYHPPMNRVQEGYQWANIHGSPQAQPYRPTDSHFNQFHPTVGVWDVRGSLPSPRFPPDLSQNAFGGPLHNHGSVAARRSRAPPHLRLDAGNPPFDSVQHQTSAPPTPYTAAPLAHGGYSYGVEPSISFGGVGPMYNPQLHVRSVSHGHHVGSNAWPIGTHPIVHAENKLPIFPQSNRSNPVVDTRDPSYIPGDARLLESGPTFHDPHHNDTSRSKSVAKHAFVERGLKDRNPDELKINQMEVSGEGSNGPDSCQVGQQDWNIHNHQNGRESSPHIATASELGNAERAPLFDNTNRAPCDNAGQPGEPSNDSNRGLPRKHWSDSSCSVFVGRLPPDTTKEKLFEIFSRFGPITSIFLRSDSSCFAYVNFREPNARNAAITGMNGFILDGYTITVEPRRYNRELAERTTRKSPKKSDVLSGPQTGKAPNGAGHRVHTVPGMIVGLVSRPRKDDDLMAGRQPEPVYVPSNQQPKSWIQGPAVGYEGPSNFTDACPQHGHPWGPKLVESTTAHGYIVRSSRGVENSHSQTCHGDPTGSSLDQPPVNLPPVLTQGGHDNSVSVGVTPPKSLKKSKKPARNKKHLKGQNTRKEGGGGGGNGGGGSGGGIDNSRSPVHEANPPLSQSDIASESGLARSTGSRAR</sequence>
<dbReference type="Gene3D" id="3.30.70.330">
    <property type="match status" value="1"/>
</dbReference>
<evidence type="ECO:0000256" key="2">
    <source>
        <dbReference type="SAM" id="MobiDB-lite"/>
    </source>
</evidence>
<evidence type="ECO:0000313" key="5">
    <source>
        <dbReference type="Proteomes" id="UP000750711"/>
    </source>
</evidence>
<keyword evidence="1" id="KW-0694">RNA-binding</keyword>